<feature type="domain" description="Cyclin-D1-binding protein 1-like N-terminal" evidence="7">
    <location>
        <begin position="53"/>
        <end position="189"/>
    </location>
</feature>
<comment type="similarity">
    <text evidence="3">Belongs to the CCNDBP1 family.</text>
</comment>
<evidence type="ECO:0000256" key="4">
    <source>
        <dbReference type="ARBA" id="ARBA00022490"/>
    </source>
</evidence>
<dbReference type="GO" id="GO:0005737">
    <property type="term" value="C:cytoplasm"/>
    <property type="evidence" value="ECO:0007669"/>
    <property type="project" value="UniProtKB-SubCell"/>
</dbReference>
<evidence type="ECO:0000256" key="3">
    <source>
        <dbReference type="ARBA" id="ARBA00008940"/>
    </source>
</evidence>
<evidence type="ECO:0000259" key="8">
    <source>
        <dbReference type="Pfam" id="PF20936"/>
    </source>
</evidence>
<dbReference type="STRING" id="139420.A0A371DVM8"/>
<evidence type="ECO:0008006" key="11">
    <source>
        <dbReference type="Google" id="ProtNLM"/>
    </source>
</evidence>
<evidence type="ECO:0000313" key="9">
    <source>
        <dbReference type="EMBL" id="RDX56528.1"/>
    </source>
</evidence>
<evidence type="ECO:0000256" key="5">
    <source>
        <dbReference type="ARBA" id="ARBA00023242"/>
    </source>
</evidence>
<dbReference type="GO" id="GO:0005634">
    <property type="term" value="C:nucleus"/>
    <property type="evidence" value="ECO:0007669"/>
    <property type="project" value="UniProtKB-SubCell"/>
</dbReference>
<evidence type="ECO:0000256" key="6">
    <source>
        <dbReference type="ARBA" id="ARBA00023306"/>
    </source>
</evidence>
<sequence>MSSDLETVPALAALRALRDTCSAAIDALQQPFSDTQISLLDSRPTCTVLSKDFQSLLTLIYTSTTKVTLVLRPSAPAPSAALAPIKDLGTSITSFATCATLFDLHGATLASDARSMAREVCEAVRALASTFVDSAGEDYLVRTGTVHDLVEKARRDLPVDNLAAVKKRWKADRDMMGDSLEEINAMLEDAGEGEDEAESDEFDDEWDELGFGASKKMSDAEIERTKKVQPLVRFATLYHKRVVPDVLNGLSSSVESSDGLHSALDALPSRSHAVVLALEEVVATLYAPQKPPALAAAASSLAEAIHQVHGTITNPALMPPALQETDLAKELSRLSIEGSKAADKKAKDPRKWFDSCLAQVDKAAKAVDEMLIAHITNAT</sequence>
<reference evidence="9 10" key="1">
    <citation type="journal article" date="2018" name="Biotechnol. Biofuels">
        <title>Integrative visual omics of the white-rot fungus Polyporus brumalis exposes the biotechnological potential of its oxidative enzymes for delignifying raw plant biomass.</title>
        <authorList>
            <person name="Miyauchi S."/>
            <person name="Rancon A."/>
            <person name="Drula E."/>
            <person name="Hage H."/>
            <person name="Chaduli D."/>
            <person name="Favel A."/>
            <person name="Grisel S."/>
            <person name="Henrissat B."/>
            <person name="Herpoel-Gimbert I."/>
            <person name="Ruiz-Duenas F.J."/>
            <person name="Chevret D."/>
            <person name="Hainaut M."/>
            <person name="Lin J."/>
            <person name="Wang M."/>
            <person name="Pangilinan J."/>
            <person name="Lipzen A."/>
            <person name="Lesage-Meessen L."/>
            <person name="Navarro D."/>
            <person name="Riley R."/>
            <person name="Grigoriev I.V."/>
            <person name="Zhou S."/>
            <person name="Raouche S."/>
            <person name="Rosso M.N."/>
        </authorList>
    </citation>
    <scope>NUCLEOTIDE SEQUENCE [LARGE SCALE GENOMIC DNA]</scope>
    <source>
        <strain evidence="9 10">BRFM 1820</strain>
    </source>
</reference>
<protein>
    <recommendedName>
        <fullName evidence="11">Cyclin-D1-binding protein 1</fullName>
    </recommendedName>
</protein>
<dbReference type="Pfam" id="PF13324">
    <property type="entry name" value="GCIP_N"/>
    <property type="match status" value="1"/>
</dbReference>
<feature type="domain" description="Cyclin-D1-binding protein 1-like C-terminal" evidence="8">
    <location>
        <begin position="203"/>
        <end position="308"/>
    </location>
</feature>
<dbReference type="InterPro" id="IPR049317">
    <property type="entry name" value="GCIP-like_N"/>
</dbReference>
<organism evidence="9 10">
    <name type="scientific">Lentinus brumalis</name>
    <dbReference type="NCBI Taxonomy" id="2498619"/>
    <lineage>
        <taxon>Eukaryota</taxon>
        <taxon>Fungi</taxon>
        <taxon>Dikarya</taxon>
        <taxon>Basidiomycota</taxon>
        <taxon>Agaricomycotina</taxon>
        <taxon>Agaricomycetes</taxon>
        <taxon>Polyporales</taxon>
        <taxon>Polyporaceae</taxon>
        <taxon>Lentinus</taxon>
    </lineage>
</organism>
<evidence type="ECO:0000259" key="7">
    <source>
        <dbReference type="Pfam" id="PF13324"/>
    </source>
</evidence>
<evidence type="ECO:0000256" key="1">
    <source>
        <dbReference type="ARBA" id="ARBA00004123"/>
    </source>
</evidence>
<name>A0A371DVM8_9APHY</name>
<evidence type="ECO:0000256" key="2">
    <source>
        <dbReference type="ARBA" id="ARBA00004496"/>
    </source>
</evidence>
<keyword evidence="5" id="KW-0539">Nucleus</keyword>
<dbReference type="Gene3D" id="1.20.1410.10">
    <property type="entry name" value="I/LWEQ domain"/>
    <property type="match status" value="1"/>
</dbReference>
<dbReference type="OrthoDB" id="41588at2759"/>
<dbReference type="InterPro" id="IPR049318">
    <property type="entry name" value="GCIP_C"/>
</dbReference>
<dbReference type="EMBL" id="KZ857380">
    <property type="protein sequence ID" value="RDX56528.1"/>
    <property type="molecule type" value="Genomic_DNA"/>
</dbReference>
<keyword evidence="6" id="KW-0131">Cell cycle</keyword>
<comment type="subcellular location">
    <subcellularLocation>
        <location evidence="2">Cytoplasm</location>
    </subcellularLocation>
    <subcellularLocation>
        <location evidence="1">Nucleus</location>
    </subcellularLocation>
</comment>
<dbReference type="Gene3D" id="1.20.1420.10">
    <property type="entry name" value="Talin, central domain"/>
    <property type="match status" value="1"/>
</dbReference>
<dbReference type="InterPro" id="IPR026907">
    <property type="entry name" value="GCIP-like"/>
</dbReference>
<dbReference type="PANTHER" id="PTHR15492">
    <property type="entry name" value="CYCLIN D1-BINDING PROTEIN 1"/>
    <property type="match status" value="1"/>
</dbReference>
<gene>
    <name evidence="9" type="ORF">OH76DRAFT_1369290</name>
</gene>
<dbReference type="AlphaFoldDB" id="A0A371DVM8"/>
<proteinExistence type="inferred from homology"/>
<evidence type="ECO:0000313" key="10">
    <source>
        <dbReference type="Proteomes" id="UP000256964"/>
    </source>
</evidence>
<accession>A0A371DVM8</accession>
<dbReference type="Pfam" id="PF20936">
    <property type="entry name" value="GCIP_C"/>
    <property type="match status" value="1"/>
</dbReference>
<keyword evidence="10" id="KW-1185">Reference proteome</keyword>
<dbReference type="Proteomes" id="UP000256964">
    <property type="component" value="Unassembled WGS sequence"/>
</dbReference>
<dbReference type="PANTHER" id="PTHR15492:SF1">
    <property type="entry name" value="CYCLIN-D1-BINDING PROTEIN 1"/>
    <property type="match status" value="1"/>
</dbReference>
<keyword evidence="4" id="KW-0963">Cytoplasm</keyword>